<proteinExistence type="inferred from homology"/>
<keyword evidence="5 7" id="KW-1133">Transmembrane helix</keyword>
<organism evidence="8">
    <name type="scientific">Mycobacterium sp. (strain MCS)</name>
    <dbReference type="NCBI Taxonomy" id="164756"/>
    <lineage>
        <taxon>Bacteria</taxon>
        <taxon>Bacillati</taxon>
        <taxon>Actinomycetota</taxon>
        <taxon>Actinomycetes</taxon>
        <taxon>Mycobacteriales</taxon>
        <taxon>Mycobacteriaceae</taxon>
        <taxon>Mycobacterium</taxon>
    </lineage>
</organism>
<dbReference type="PANTHER" id="PTHR33884">
    <property type="entry name" value="UPF0410 PROTEIN YMGE"/>
    <property type="match status" value="1"/>
</dbReference>
<evidence type="ECO:0000256" key="6">
    <source>
        <dbReference type="ARBA" id="ARBA00023136"/>
    </source>
</evidence>
<dbReference type="EMBL" id="CP000384">
    <property type="protein sequence ID" value="ABG06254.1"/>
    <property type="molecule type" value="Genomic_DNA"/>
</dbReference>
<dbReference type="PANTHER" id="PTHR33884:SF3">
    <property type="entry name" value="UPF0410 PROTEIN YMGE"/>
    <property type="match status" value="1"/>
</dbReference>
<evidence type="ECO:0000313" key="8">
    <source>
        <dbReference type="EMBL" id="ABG06254.1"/>
    </source>
</evidence>
<dbReference type="AlphaFoldDB" id="A0A5Q5BDS9"/>
<evidence type="ECO:0000256" key="2">
    <source>
        <dbReference type="ARBA" id="ARBA00011006"/>
    </source>
</evidence>
<gene>
    <name evidence="8" type="ordered locus">Mmcs_0133</name>
</gene>
<sequence precursor="true">MIGTILGALVVGLIVGALARLIMPGKQNIGVIMTIVLGALGSFLGSWLTYQLGYSNSNGGFEIIPFLVGIIVAIVLIAIYVGVTGKRGSRPGSTVR</sequence>
<dbReference type="Pfam" id="PF04226">
    <property type="entry name" value="Transgly_assoc"/>
    <property type="match status" value="1"/>
</dbReference>
<feature type="transmembrane region" description="Helical" evidence="7">
    <location>
        <begin position="6"/>
        <end position="23"/>
    </location>
</feature>
<evidence type="ECO:0000256" key="4">
    <source>
        <dbReference type="ARBA" id="ARBA00022692"/>
    </source>
</evidence>
<evidence type="ECO:0000256" key="3">
    <source>
        <dbReference type="ARBA" id="ARBA00022475"/>
    </source>
</evidence>
<keyword evidence="6 7" id="KW-0472">Membrane</keyword>
<comment type="similarity">
    <text evidence="2">Belongs to the UPF0410 family.</text>
</comment>
<comment type="subcellular location">
    <subcellularLocation>
        <location evidence="1">Cell membrane</location>
        <topology evidence="1">Multi-pass membrane protein</topology>
    </subcellularLocation>
</comment>
<reference evidence="8" key="1">
    <citation type="submission" date="2006-06" db="EMBL/GenBank/DDBJ databases">
        <title>Complete sequence of chromosome of Mycobacterium sp. MCS.</title>
        <authorList>
            <consortium name="US DOE Joint Genome Institute"/>
            <person name="Copeland A."/>
            <person name="Lucas S."/>
            <person name="Lapidus A."/>
            <person name="Barry K."/>
            <person name="Detter J.C."/>
            <person name="Glavina del Rio T."/>
            <person name="Hammon N."/>
            <person name="Israni S."/>
            <person name="Dalin E."/>
            <person name="Tice H."/>
            <person name="Pitluck S."/>
            <person name="Martinez M."/>
            <person name="Schmutz J."/>
            <person name="Larimer F."/>
            <person name="Land M."/>
            <person name="Hauser L."/>
            <person name="Kyrpides N."/>
            <person name="Kim E."/>
            <person name="Miller C.D."/>
            <person name="Hughes J.E."/>
            <person name="Anderson A.J."/>
            <person name="Sims R.C."/>
            <person name="Richardson P."/>
        </authorList>
    </citation>
    <scope>NUCLEOTIDE SEQUENCE [LARGE SCALE GENOMIC DNA]</scope>
    <source>
        <strain evidence="8">MCS</strain>
    </source>
</reference>
<evidence type="ECO:0000256" key="7">
    <source>
        <dbReference type="SAM" id="Phobius"/>
    </source>
</evidence>
<dbReference type="KEGG" id="mmc:Mmcs_0133"/>
<name>A0A5Q5BDS9_MYCSS</name>
<dbReference type="InterPro" id="IPR007341">
    <property type="entry name" value="Transgly_assoc"/>
</dbReference>
<keyword evidence="4 7" id="KW-0812">Transmembrane</keyword>
<evidence type="ECO:0008006" key="9">
    <source>
        <dbReference type="Google" id="ProtNLM"/>
    </source>
</evidence>
<feature type="transmembrane region" description="Helical" evidence="7">
    <location>
        <begin position="30"/>
        <end position="51"/>
    </location>
</feature>
<keyword evidence="3" id="KW-1003">Cell membrane</keyword>
<protein>
    <recommendedName>
        <fullName evidence="9">GlsB/YeaQ/YmgE family stress response membrane protein</fullName>
    </recommendedName>
</protein>
<evidence type="ECO:0000256" key="5">
    <source>
        <dbReference type="ARBA" id="ARBA00022989"/>
    </source>
</evidence>
<accession>A0A5Q5BDS9</accession>
<evidence type="ECO:0000256" key="1">
    <source>
        <dbReference type="ARBA" id="ARBA00004651"/>
    </source>
</evidence>
<feature type="transmembrane region" description="Helical" evidence="7">
    <location>
        <begin position="63"/>
        <end position="83"/>
    </location>
</feature>
<dbReference type="GO" id="GO:0005886">
    <property type="term" value="C:plasma membrane"/>
    <property type="evidence" value="ECO:0007669"/>
    <property type="project" value="UniProtKB-SubCell"/>
</dbReference>